<evidence type="ECO:0000313" key="1">
    <source>
        <dbReference type="EMBL" id="NLJ18479.1"/>
    </source>
</evidence>
<dbReference type="EMBL" id="JAAYSM010000203">
    <property type="protein sequence ID" value="NLJ18479.1"/>
    <property type="molecule type" value="Genomic_DNA"/>
</dbReference>
<evidence type="ECO:0000313" key="2">
    <source>
        <dbReference type="Proteomes" id="UP000541058"/>
    </source>
</evidence>
<dbReference type="Pfam" id="PF10844">
    <property type="entry name" value="DUF2577"/>
    <property type="match status" value="1"/>
</dbReference>
<dbReference type="InterPro" id="IPR022555">
    <property type="entry name" value="DUF2577"/>
</dbReference>
<organism evidence="1 2">
    <name type="scientific">Globicatella sulfidifaciens</name>
    <dbReference type="NCBI Taxonomy" id="136093"/>
    <lineage>
        <taxon>Bacteria</taxon>
        <taxon>Bacillati</taxon>
        <taxon>Bacillota</taxon>
        <taxon>Bacilli</taxon>
        <taxon>Lactobacillales</taxon>
        <taxon>Aerococcaceae</taxon>
        <taxon>Globicatella</taxon>
    </lineage>
</organism>
<comment type="caution">
    <text evidence="1">The sequence shown here is derived from an EMBL/GenBank/DDBJ whole genome shotgun (WGS) entry which is preliminary data.</text>
</comment>
<dbReference type="RefSeq" id="WP_276648358.1">
    <property type="nucleotide sequence ID" value="NZ_JAAYSM010000203.1"/>
</dbReference>
<proteinExistence type="predicted"/>
<dbReference type="AlphaFoldDB" id="A0A7X8H044"/>
<protein>
    <submittedName>
        <fullName evidence="1">DUF2577 domain-containing protein</fullName>
    </submittedName>
</protein>
<sequence length="98" mass="11316">MNGEKILQIMRSVGKTPAGETTDLLFGIVTSVNPLKIKVDNRFEVDQRFILLSAMAKEMKITVDEQTITLWRNLSIGDKVRLLRFNRGQMFYVLEREV</sequence>
<name>A0A7X8H044_9LACT</name>
<gene>
    <name evidence="1" type="ORF">GX355_06420</name>
</gene>
<accession>A0A7X8H044</accession>
<reference evidence="1 2" key="1">
    <citation type="journal article" date="2020" name="Biotechnol. Biofuels">
        <title>New insights from the biogas microbiome by comprehensive genome-resolved metagenomics of nearly 1600 species originating from multiple anaerobic digesters.</title>
        <authorList>
            <person name="Campanaro S."/>
            <person name="Treu L."/>
            <person name="Rodriguez-R L.M."/>
            <person name="Kovalovszki A."/>
            <person name="Ziels R.M."/>
            <person name="Maus I."/>
            <person name="Zhu X."/>
            <person name="Kougias P.G."/>
            <person name="Basile A."/>
            <person name="Luo G."/>
            <person name="Schluter A."/>
            <person name="Konstantinidis K.T."/>
            <person name="Angelidaki I."/>
        </authorList>
    </citation>
    <scope>NUCLEOTIDE SEQUENCE [LARGE SCALE GENOMIC DNA]</scope>
    <source>
        <strain evidence="1">AS23ysBPME_34</strain>
    </source>
</reference>
<dbReference type="Proteomes" id="UP000541058">
    <property type="component" value="Unassembled WGS sequence"/>
</dbReference>